<protein>
    <submittedName>
        <fullName evidence="1">Uncharacterized protein</fullName>
    </submittedName>
</protein>
<dbReference type="AlphaFoldDB" id="A0A837CM97"/>
<accession>A0A837CM97</accession>
<dbReference type="EMBL" id="ADOU02000004">
    <property type="protein sequence ID" value="KGJ70011.1"/>
    <property type="molecule type" value="Genomic_DNA"/>
</dbReference>
<reference evidence="1 2" key="1">
    <citation type="journal article" date="2014" name="BMC Genomics">
        <title>Comparative genomics of Bradyrhizobium japonicum CPAC 15 and Bradyrhizobium diazoefficiens CPAC 7: elite model strains for understanding symbiotic performance with soybean.</title>
        <authorList>
            <person name="Siqueira A.F."/>
            <person name="Ormeno-Orrillo E."/>
            <person name="Souza R.C."/>
            <person name="Rodrigues E.P."/>
            <person name="Almeida L.G."/>
            <person name="Barcellos F.G."/>
            <person name="Batista J.S."/>
            <person name="Nakatami A.S."/>
            <person name="Martinez-Romero E."/>
            <person name="Vasconcelos A.T."/>
            <person name="Hungria M."/>
        </authorList>
    </citation>
    <scope>NUCLEOTIDE SEQUENCE [LARGE SCALE GENOMIC DNA]</scope>
    <source>
        <strain evidence="1 2">SEMIA 5080</strain>
    </source>
</reference>
<proteinExistence type="predicted"/>
<organism evidence="1 2">
    <name type="scientific">Bradyrhizobium diazoefficiens SEMIA 5080</name>
    <dbReference type="NCBI Taxonomy" id="754504"/>
    <lineage>
        <taxon>Bacteria</taxon>
        <taxon>Pseudomonadati</taxon>
        <taxon>Pseudomonadota</taxon>
        <taxon>Alphaproteobacteria</taxon>
        <taxon>Hyphomicrobiales</taxon>
        <taxon>Nitrobacteraceae</taxon>
        <taxon>Bradyrhizobium</taxon>
    </lineage>
</organism>
<comment type="caution">
    <text evidence="1">The sequence shown here is derived from an EMBL/GenBank/DDBJ whole genome shotgun (WGS) entry which is preliminary data.</text>
</comment>
<gene>
    <name evidence="1" type="ORF">BJA5080_04223</name>
</gene>
<evidence type="ECO:0000313" key="2">
    <source>
        <dbReference type="Proteomes" id="UP000024900"/>
    </source>
</evidence>
<sequence>MLAQAGSGAVLVRRYAGKGVSRAIVAEASALAKVIMYKPEQLVGGIVQGDRKAIVLVDPDAAVAPGQVALTAMLPLSNDDKLVISGREAAIQGVDDQARRIQGVLIALEIQVRG</sequence>
<dbReference type="Proteomes" id="UP000024900">
    <property type="component" value="Unassembled WGS sequence"/>
</dbReference>
<name>A0A837CM97_9BRAD</name>
<evidence type="ECO:0000313" key="1">
    <source>
        <dbReference type="EMBL" id="KGJ70011.1"/>
    </source>
</evidence>